<dbReference type="Gene3D" id="3.40.50.12370">
    <property type="match status" value="1"/>
</dbReference>
<evidence type="ECO:0000313" key="2">
    <source>
        <dbReference type="EMBL" id="GAA4783485.1"/>
    </source>
</evidence>
<dbReference type="EMBL" id="BAABHO010000009">
    <property type="protein sequence ID" value="GAA4783485.1"/>
    <property type="molecule type" value="Genomic_DNA"/>
</dbReference>
<evidence type="ECO:0000259" key="1">
    <source>
        <dbReference type="Pfam" id="PF00582"/>
    </source>
</evidence>
<feature type="domain" description="UspA" evidence="1">
    <location>
        <begin position="124"/>
        <end position="255"/>
    </location>
</feature>
<evidence type="ECO:0000313" key="3">
    <source>
        <dbReference type="Proteomes" id="UP001500928"/>
    </source>
</evidence>
<comment type="caution">
    <text evidence="2">The sequence shown here is derived from an EMBL/GenBank/DDBJ whole genome shotgun (WGS) entry which is preliminary data.</text>
</comment>
<proteinExistence type="predicted"/>
<gene>
    <name evidence="2" type="ORF">GCM10023200_16170</name>
</gene>
<reference evidence="3" key="1">
    <citation type="journal article" date="2019" name="Int. J. Syst. Evol. Microbiol.">
        <title>The Global Catalogue of Microorganisms (GCM) 10K type strain sequencing project: providing services to taxonomists for standard genome sequencing and annotation.</title>
        <authorList>
            <consortium name="The Broad Institute Genomics Platform"/>
            <consortium name="The Broad Institute Genome Sequencing Center for Infectious Disease"/>
            <person name="Wu L."/>
            <person name="Ma J."/>
        </authorList>
    </citation>
    <scope>NUCLEOTIDE SEQUENCE [LARGE SCALE GENOMIC DNA]</scope>
    <source>
        <strain evidence="3">JCM 17979</strain>
    </source>
</reference>
<sequence length="268" mass="28733">MPAVVRRDEGARPVGVVRAFAPCGPGRHAVVSWAQRQAHRTGARTEILVDPDRPAGGRSPVDLLVRGFDLLTGWSSLVDRLGRAAAGARLLVVPQELDGLERLVDTAYEAVAVVPPDPPRHRGPVVLALASRTGDEAVDAAFEAAACRHAPLLALRYRDPERAAVVTSEDAAEATSEERRTWSERLAAWRFAYTTVPVDVEVTDGDPALELVDVSGHARLLVVGRSARGRLLGSLTPSPVAAVARHARCPVLVVPPGGPPRRSWWPRT</sequence>
<dbReference type="Proteomes" id="UP001500928">
    <property type="component" value="Unassembled WGS sequence"/>
</dbReference>
<dbReference type="SUPFAM" id="SSF52402">
    <property type="entry name" value="Adenine nucleotide alpha hydrolases-like"/>
    <property type="match status" value="1"/>
</dbReference>
<organism evidence="2 3">
    <name type="scientific">Actinomycetospora chlora</name>
    <dbReference type="NCBI Taxonomy" id="663608"/>
    <lineage>
        <taxon>Bacteria</taxon>
        <taxon>Bacillati</taxon>
        <taxon>Actinomycetota</taxon>
        <taxon>Actinomycetes</taxon>
        <taxon>Pseudonocardiales</taxon>
        <taxon>Pseudonocardiaceae</taxon>
        <taxon>Actinomycetospora</taxon>
    </lineage>
</organism>
<dbReference type="InterPro" id="IPR006016">
    <property type="entry name" value="UspA"/>
</dbReference>
<keyword evidence="3" id="KW-1185">Reference proteome</keyword>
<accession>A0ABP9AQ06</accession>
<name>A0ABP9AQ06_9PSEU</name>
<protein>
    <recommendedName>
        <fullName evidence="1">UspA domain-containing protein</fullName>
    </recommendedName>
</protein>
<dbReference type="Pfam" id="PF00582">
    <property type="entry name" value="Usp"/>
    <property type="match status" value="1"/>
</dbReference>